<accession>A0A7T4QZ27</accession>
<reference evidence="1 2" key="1">
    <citation type="submission" date="2020-12" db="EMBL/GenBank/DDBJ databases">
        <authorList>
            <person name="Shan Y."/>
        </authorList>
    </citation>
    <scope>NUCLEOTIDE SEQUENCE [LARGE SCALE GENOMIC DNA]</scope>
    <source>
        <strain evidence="2">csc3.9</strain>
    </source>
</reference>
<dbReference type="KEGG" id="snan:I6N98_13410"/>
<evidence type="ECO:0000313" key="1">
    <source>
        <dbReference type="EMBL" id="QQD17356.1"/>
    </source>
</evidence>
<organism evidence="1 2">
    <name type="scientific">Spongiibacter nanhainus</name>
    <dbReference type="NCBI Taxonomy" id="2794344"/>
    <lineage>
        <taxon>Bacteria</taxon>
        <taxon>Pseudomonadati</taxon>
        <taxon>Pseudomonadota</taxon>
        <taxon>Gammaproteobacteria</taxon>
        <taxon>Cellvibrionales</taxon>
        <taxon>Spongiibacteraceae</taxon>
        <taxon>Spongiibacter</taxon>
    </lineage>
</organism>
<gene>
    <name evidence="1" type="ORF">I6N98_13410</name>
</gene>
<dbReference type="GO" id="GO:0004386">
    <property type="term" value="F:helicase activity"/>
    <property type="evidence" value="ECO:0007669"/>
    <property type="project" value="UniProtKB-KW"/>
</dbReference>
<dbReference type="SUPFAM" id="SSF52540">
    <property type="entry name" value="P-loop containing nucleoside triphosphate hydrolases"/>
    <property type="match status" value="1"/>
</dbReference>
<evidence type="ECO:0000313" key="2">
    <source>
        <dbReference type="Proteomes" id="UP000596063"/>
    </source>
</evidence>
<dbReference type="EMBL" id="CP066167">
    <property type="protein sequence ID" value="QQD17356.1"/>
    <property type="molecule type" value="Genomic_DNA"/>
</dbReference>
<keyword evidence="1" id="KW-0547">Nucleotide-binding</keyword>
<dbReference type="RefSeq" id="WP_198568858.1">
    <property type="nucleotide sequence ID" value="NZ_CP066167.1"/>
</dbReference>
<dbReference type="GO" id="GO:0016787">
    <property type="term" value="F:hydrolase activity"/>
    <property type="evidence" value="ECO:0007669"/>
    <property type="project" value="UniProtKB-KW"/>
</dbReference>
<dbReference type="GO" id="GO:0005524">
    <property type="term" value="F:ATP binding"/>
    <property type="evidence" value="ECO:0007669"/>
    <property type="project" value="UniProtKB-KW"/>
</dbReference>
<dbReference type="Proteomes" id="UP000596063">
    <property type="component" value="Chromosome"/>
</dbReference>
<dbReference type="AlphaFoldDB" id="A0A7T4QZ27"/>
<dbReference type="Gene3D" id="3.40.50.300">
    <property type="entry name" value="P-loop containing nucleotide triphosphate hydrolases"/>
    <property type="match status" value="1"/>
</dbReference>
<protein>
    <submittedName>
        <fullName evidence="1">ATP-binding domain-containing protein</fullName>
    </submittedName>
</protein>
<name>A0A7T4QZ27_9GAMM</name>
<sequence>MADLEQQIFDHLPGVGPERIDAIKGALDPLEVDLGAQNHRSSGTEIAVFGQDILSGNIRGAPYEGISSLTLNPKTRSQNSRLRMALGALHRAVKRKTGTYARSIAILAHSGATAAKISAALNSDEKPVRHSLAFDESESILNARFAAFLLEPKGESNRLNDLACALELLASAKKATGKVSVSAKWLGWADKAREDKVSKAAFVQNVLSLIDTISQNTLSGDPAKDWNFVKRELRRTRDQDLVQVARNLDYLVAFNRGRLISAGLGGVWARDGHYTGAREVLESALAQDQILNGVDDPPGIQVMTIHKSKGKQFDGVIVVRESRHNGKGFESSFVWWGDPAPYRRSRKILRVAVTRAKFHTLLLQPIFPGCPIVGKHTL</sequence>
<keyword evidence="2" id="KW-1185">Reference proteome</keyword>
<dbReference type="InterPro" id="IPR027417">
    <property type="entry name" value="P-loop_NTPase"/>
</dbReference>
<proteinExistence type="predicted"/>
<keyword evidence="1" id="KW-0067">ATP-binding</keyword>